<dbReference type="Gene3D" id="3.60.10.10">
    <property type="entry name" value="Endonuclease/exonuclease/phosphatase"/>
    <property type="match status" value="1"/>
</dbReference>
<gene>
    <name evidence="1" type="ORF">GMARGA_LOCUS46242</name>
</gene>
<name>A0ABN7XRL5_GIGMA</name>
<reference evidence="1 2" key="1">
    <citation type="submission" date="2021-06" db="EMBL/GenBank/DDBJ databases">
        <authorList>
            <person name="Kallberg Y."/>
            <person name="Tangrot J."/>
            <person name="Rosling A."/>
        </authorList>
    </citation>
    <scope>NUCLEOTIDE SEQUENCE [LARGE SCALE GENOMIC DNA]</scope>
    <source>
        <strain evidence="1 2">120-4 pot B 10/14</strain>
    </source>
</reference>
<dbReference type="SUPFAM" id="SSF56219">
    <property type="entry name" value="DNase I-like"/>
    <property type="match status" value="1"/>
</dbReference>
<evidence type="ECO:0000313" key="1">
    <source>
        <dbReference type="EMBL" id="CAG8857423.1"/>
    </source>
</evidence>
<feature type="non-terminal residue" evidence="1">
    <location>
        <position position="1"/>
    </location>
</feature>
<organism evidence="1 2">
    <name type="scientific">Gigaspora margarita</name>
    <dbReference type="NCBI Taxonomy" id="4874"/>
    <lineage>
        <taxon>Eukaryota</taxon>
        <taxon>Fungi</taxon>
        <taxon>Fungi incertae sedis</taxon>
        <taxon>Mucoromycota</taxon>
        <taxon>Glomeromycotina</taxon>
        <taxon>Glomeromycetes</taxon>
        <taxon>Diversisporales</taxon>
        <taxon>Gigasporaceae</taxon>
        <taxon>Gigaspora</taxon>
    </lineage>
</organism>
<accession>A0ABN7XRL5</accession>
<proteinExistence type="predicted"/>
<feature type="non-terminal residue" evidence="1">
    <location>
        <position position="91"/>
    </location>
</feature>
<evidence type="ECO:0000313" key="2">
    <source>
        <dbReference type="Proteomes" id="UP000789901"/>
    </source>
</evidence>
<protein>
    <submittedName>
        <fullName evidence="1">26677_t:CDS:1</fullName>
    </submittedName>
</protein>
<comment type="caution">
    <text evidence="1">The sequence shown here is derived from an EMBL/GenBank/DDBJ whole genome shotgun (WGS) entry which is preliminary data.</text>
</comment>
<dbReference type="InterPro" id="IPR036691">
    <property type="entry name" value="Endo/exonu/phosph_ase_sf"/>
</dbReference>
<keyword evidence="2" id="KW-1185">Reference proteome</keyword>
<dbReference type="Proteomes" id="UP000789901">
    <property type="component" value="Unassembled WGS sequence"/>
</dbReference>
<dbReference type="EMBL" id="CAJVQB010170820">
    <property type="protein sequence ID" value="CAG8857423.1"/>
    <property type="molecule type" value="Genomic_DNA"/>
</dbReference>
<sequence>DFNNVLDNKLNRKPQICSHTNKILPLYKWLQNQNFIDTFWFLHPTIQKFTWSNGKSSSRINQVWVLDDLSRDLQVADIINMEMITESDHRT</sequence>